<sequence>MTYTRNQNRYPEAHLNQHKPVTGRGRAKLNRESEPSNFGLLDYLLLKILSLSRTARRRLYKQQHTQINSSGTAKHTCINQIEHLFGLESTCPCRRTKQNWPQPLYSLTRTPNMHTIVRTPPQEAQVNPVMMHTIGGDDFYVAENFSVHVIGINSRQHDLFHLGASCYWTQIFPSSLKSRIAP</sequence>
<dbReference type="Proteomes" id="UP000712281">
    <property type="component" value="Unassembled WGS sequence"/>
</dbReference>
<evidence type="ECO:0000313" key="2">
    <source>
        <dbReference type="EMBL" id="KAF2542906.1"/>
    </source>
</evidence>
<name>A0A8S9GF96_BRACR</name>
<protein>
    <submittedName>
        <fullName evidence="2">Uncharacterized protein</fullName>
    </submittedName>
</protein>
<feature type="region of interest" description="Disordered" evidence="1">
    <location>
        <begin position="1"/>
        <end position="32"/>
    </location>
</feature>
<organism evidence="2 3">
    <name type="scientific">Brassica cretica</name>
    <name type="common">Mustard</name>
    <dbReference type="NCBI Taxonomy" id="69181"/>
    <lineage>
        <taxon>Eukaryota</taxon>
        <taxon>Viridiplantae</taxon>
        <taxon>Streptophyta</taxon>
        <taxon>Embryophyta</taxon>
        <taxon>Tracheophyta</taxon>
        <taxon>Spermatophyta</taxon>
        <taxon>Magnoliopsida</taxon>
        <taxon>eudicotyledons</taxon>
        <taxon>Gunneridae</taxon>
        <taxon>Pentapetalae</taxon>
        <taxon>rosids</taxon>
        <taxon>malvids</taxon>
        <taxon>Brassicales</taxon>
        <taxon>Brassicaceae</taxon>
        <taxon>Brassiceae</taxon>
        <taxon>Brassica</taxon>
    </lineage>
</organism>
<comment type="caution">
    <text evidence="2">The sequence shown here is derived from an EMBL/GenBank/DDBJ whole genome shotgun (WGS) entry which is preliminary data.</text>
</comment>
<evidence type="ECO:0000313" key="3">
    <source>
        <dbReference type="Proteomes" id="UP000712281"/>
    </source>
</evidence>
<gene>
    <name evidence="2" type="ORF">F2Q68_00032840</name>
</gene>
<evidence type="ECO:0000256" key="1">
    <source>
        <dbReference type="SAM" id="MobiDB-lite"/>
    </source>
</evidence>
<dbReference type="EMBL" id="QGKW02002005">
    <property type="protein sequence ID" value="KAF2542906.1"/>
    <property type="molecule type" value="Genomic_DNA"/>
</dbReference>
<dbReference type="AlphaFoldDB" id="A0A8S9GF96"/>
<reference evidence="2" key="1">
    <citation type="submission" date="2019-12" db="EMBL/GenBank/DDBJ databases">
        <title>Genome sequencing and annotation of Brassica cretica.</title>
        <authorList>
            <person name="Studholme D.J."/>
            <person name="Sarris P.F."/>
        </authorList>
    </citation>
    <scope>NUCLEOTIDE SEQUENCE</scope>
    <source>
        <strain evidence="2">PFS-001/15</strain>
        <tissue evidence="2">Leaf</tissue>
    </source>
</reference>
<accession>A0A8S9GF96</accession>
<proteinExistence type="predicted"/>